<proteinExistence type="predicted"/>
<accession>A0A841NCC9</accession>
<keyword evidence="2" id="KW-1185">Reference proteome</keyword>
<evidence type="ECO:0000313" key="1">
    <source>
        <dbReference type="EMBL" id="MBB6369009.1"/>
    </source>
</evidence>
<dbReference type="AlphaFoldDB" id="A0A841NCC9"/>
<dbReference type="EMBL" id="JACHLC010000001">
    <property type="protein sequence ID" value="MBB6369009.1"/>
    <property type="molecule type" value="Genomic_DNA"/>
</dbReference>
<comment type="caution">
    <text evidence="1">The sequence shown here is derived from an EMBL/GenBank/DDBJ whole genome shotgun (WGS) entry which is preliminary data.</text>
</comment>
<sequence>MAQKIISDIDPGKLPKENLIIFYQDKFVRDPSDEEPCICCFERLAENPNYKGTDFLNKKNIKIIVEKLKKNVILKSILENKFIFNKSEIRHHTIFGKLIVLARKQQKGKYQEMYDGKIRNEERFYYFPYEHKKDLFLVRNYDSGNLETLYNYDTLELIFFNELENKVSVMFIYNEGRINDRENRLTKTYQYKSGDWEFFKNGE</sequence>
<dbReference type="Proteomes" id="UP000589738">
    <property type="component" value="Unassembled WGS sequence"/>
</dbReference>
<dbReference type="RefSeq" id="WP_184161987.1">
    <property type="nucleotide sequence ID" value="NZ_JACHLC010000001.1"/>
</dbReference>
<evidence type="ECO:0000313" key="2">
    <source>
        <dbReference type="Proteomes" id="UP000589738"/>
    </source>
</evidence>
<organism evidence="1 2">
    <name type="scientific">Chryseobacterium shigense</name>
    <dbReference type="NCBI Taxonomy" id="297244"/>
    <lineage>
        <taxon>Bacteria</taxon>
        <taxon>Pseudomonadati</taxon>
        <taxon>Bacteroidota</taxon>
        <taxon>Flavobacteriia</taxon>
        <taxon>Flavobacteriales</taxon>
        <taxon>Weeksellaceae</taxon>
        <taxon>Chryseobacterium group</taxon>
        <taxon>Chryseobacterium</taxon>
    </lineage>
</organism>
<name>A0A841NCC9_9FLAO</name>
<protein>
    <submittedName>
        <fullName evidence="1">Uncharacterized protein</fullName>
    </submittedName>
</protein>
<reference evidence="1 2" key="1">
    <citation type="submission" date="2020-08" db="EMBL/GenBank/DDBJ databases">
        <title>Functional genomics of gut bacteria from endangered species of beetles.</title>
        <authorList>
            <person name="Carlos-Shanley C."/>
        </authorList>
    </citation>
    <scope>NUCLEOTIDE SEQUENCE [LARGE SCALE GENOMIC DNA]</scope>
    <source>
        <strain evidence="1 2">S00136</strain>
    </source>
</reference>
<gene>
    <name evidence="1" type="ORF">HNP36_000062</name>
</gene>